<gene>
    <name evidence="3" type="ORF">FDT66_12055</name>
</gene>
<feature type="transmembrane region" description="Helical" evidence="2">
    <location>
        <begin position="12"/>
        <end position="33"/>
    </location>
</feature>
<evidence type="ECO:0000313" key="4">
    <source>
        <dbReference type="Proteomes" id="UP000307140"/>
    </source>
</evidence>
<keyword evidence="2" id="KW-1133">Transmembrane helix</keyword>
<proteinExistence type="predicted"/>
<dbReference type="Proteomes" id="UP000307140">
    <property type="component" value="Unassembled WGS sequence"/>
</dbReference>
<evidence type="ECO:0000256" key="2">
    <source>
        <dbReference type="SAM" id="Phobius"/>
    </source>
</evidence>
<name>A0A5S3N3S1_9FLAO</name>
<dbReference type="AlphaFoldDB" id="A0A5S3N3S1"/>
<dbReference type="RefSeq" id="WP_138536880.1">
    <property type="nucleotide sequence ID" value="NZ_VANR01000006.1"/>
</dbReference>
<organism evidence="3 4">
    <name type="scientific">Polaribacter aestuariivivens</name>
    <dbReference type="NCBI Taxonomy" id="2304626"/>
    <lineage>
        <taxon>Bacteria</taxon>
        <taxon>Pseudomonadati</taxon>
        <taxon>Bacteroidota</taxon>
        <taxon>Flavobacteriia</taxon>
        <taxon>Flavobacteriales</taxon>
        <taxon>Flavobacteriaceae</taxon>
    </lineage>
</organism>
<protein>
    <submittedName>
        <fullName evidence="3">Septum formation initiator</fullName>
    </submittedName>
</protein>
<accession>A0A5S3N3S1</accession>
<dbReference type="EMBL" id="VANR01000006">
    <property type="protein sequence ID" value="TMM29114.1"/>
    <property type="molecule type" value="Genomic_DNA"/>
</dbReference>
<keyword evidence="2" id="KW-0472">Membrane</keyword>
<feature type="coiled-coil region" evidence="1">
    <location>
        <begin position="41"/>
        <end position="75"/>
    </location>
</feature>
<dbReference type="InterPro" id="IPR007060">
    <property type="entry name" value="FtsL/DivIC"/>
</dbReference>
<dbReference type="OrthoDB" id="1467719at2"/>
<keyword evidence="4" id="KW-1185">Reference proteome</keyword>
<reference evidence="3 4" key="1">
    <citation type="submission" date="2019-05" db="EMBL/GenBank/DDBJ databases">
        <title>Polaribacter aestuariivivens sp. nov., isolated from a tidal flat.</title>
        <authorList>
            <person name="Yoon J.-H."/>
        </authorList>
    </citation>
    <scope>NUCLEOTIDE SEQUENCE [LARGE SCALE GENOMIC DNA]</scope>
    <source>
        <strain evidence="3 4">DBTF-3</strain>
    </source>
</reference>
<keyword evidence="1" id="KW-0175">Coiled coil</keyword>
<evidence type="ECO:0000313" key="3">
    <source>
        <dbReference type="EMBL" id="TMM29114.1"/>
    </source>
</evidence>
<keyword evidence="2" id="KW-0812">Transmembrane</keyword>
<dbReference type="Pfam" id="PF04977">
    <property type="entry name" value="DivIC"/>
    <property type="match status" value="1"/>
</dbReference>
<evidence type="ECO:0000256" key="1">
    <source>
        <dbReference type="SAM" id="Coils"/>
    </source>
</evidence>
<sequence>MSLKNLKQKKTFKILTNVFVLILVPFIIWMLFFDDNSYLVHQKFNREIKDLENTISFYKSKIEEDKATIKKLEDSLQLERFAREKYLMKKENEDIYIIEFDTIKN</sequence>
<comment type="caution">
    <text evidence="3">The sequence shown here is derived from an EMBL/GenBank/DDBJ whole genome shotgun (WGS) entry which is preliminary data.</text>
</comment>